<reference evidence="2" key="1">
    <citation type="submission" date="2014-11" db="EMBL/GenBank/DDBJ databases">
        <authorList>
            <person name="Amaro Gonzalez C."/>
        </authorList>
    </citation>
    <scope>NUCLEOTIDE SEQUENCE</scope>
</reference>
<proteinExistence type="predicted"/>
<dbReference type="AlphaFoldDB" id="A0A0E9WDM1"/>
<evidence type="ECO:0000256" key="1">
    <source>
        <dbReference type="SAM" id="SignalP"/>
    </source>
</evidence>
<organism evidence="2">
    <name type="scientific">Anguilla anguilla</name>
    <name type="common">European freshwater eel</name>
    <name type="synonym">Muraena anguilla</name>
    <dbReference type="NCBI Taxonomy" id="7936"/>
    <lineage>
        <taxon>Eukaryota</taxon>
        <taxon>Metazoa</taxon>
        <taxon>Chordata</taxon>
        <taxon>Craniata</taxon>
        <taxon>Vertebrata</taxon>
        <taxon>Euteleostomi</taxon>
        <taxon>Actinopterygii</taxon>
        <taxon>Neopterygii</taxon>
        <taxon>Teleostei</taxon>
        <taxon>Anguilliformes</taxon>
        <taxon>Anguillidae</taxon>
        <taxon>Anguilla</taxon>
    </lineage>
</organism>
<name>A0A0E9WDM1_ANGAN</name>
<reference evidence="2" key="2">
    <citation type="journal article" date="2015" name="Fish Shellfish Immunol.">
        <title>Early steps in the European eel (Anguilla anguilla)-Vibrio vulnificus interaction in the gills: Role of the RtxA13 toxin.</title>
        <authorList>
            <person name="Callol A."/>
            <person name="Pajuelo D."/>
            <person name="Ebbesson L."/>
            <person name="Teles M."/>
            <person name="MacKenzie S."/>
            <person name="Amaro C."/>
        </authorList>
    </citation>
    <scope>NUCLEOTIDE SEQUENCE</scope>
</reference>
<keyword evidence="1" id="KW-0732">Signal</keyword>
<feature type="signal peptide" evidence="1">
    <location>
        <begin position="1"/>
        <end position="17"/>
    </location>
</feature>
<protein>
    <submittedName>
        <fullName evidence="2">Uncharacterized protein</fullName>
    </submittedName>
</protein>
<feature type="chain" id="PRO_5002434244" evidence="1">
    <location>
        <begin position="18"/>
        <end position="58"/>
    </location>
</feature>
<dbReference type="EMBL" id="GBXM01020186">
    <property type="protein sequence ID" value="JAH88391.1"/>
    <property type="molecule type" value="Transcribed_RNA"/>
</dbReference>
<sequence length="58" mass="6529">MACILCRLVLLIAAADMNTEIRLLRGIALFLPAGPHAIEVTRLWITFTVHWLKVSLEN</sequence>
<accession>A0A0E9WDM1</accession>
<evidence type="ECO:0000313" key="2">
    <source>
        <dbReference type="EMBL" id="JAH88391.1"/>
    </source>
</evidence>